<feature type="domain" description="Histidine kinase/HSP90-like ATPase" evidence="6">
    <location>
        <begin position="290"/>
        <end position="377"/>
    </location>
</feature>
<dbReference type="Pfam" id="PF02518">
    <property type="entry name" value="HATPase_c"/>
    <property type="match status" value="1"/>
</dbReference>
<dbReference type="CDD" id="cd16917">
    <property type="entry name" value="HATPase_UhpB-NarQ-NarX-like"/>
    <property type="match status" value="1"/>
</dbReference>
<evidence type="ECO:0000313" key="10">
    <source>
        <dbReference type="Proteomes" id="UP001222800"/>
    </source>
</evidence>
<dbReference type="SUPFAM" id="SSF55874">
    <property type="entry name" value="ATPase domain of HSP90 chaperone/DNA topoisomerase II/histidine kinase"/>
    <property type="match status" value="1"/>
</dbReference>
<feature type="domain" description="Sensor DegS" evidence="7">
    <location>
        <begin position="11"/>
        <end position="169"/>
    </location>
</feature>
<dbReference type="InterPro" id="IPR011712">
    <property type="entry name" value="Sig_transdc_His_kin_sub3_dim/P"/>
</dbReference>
<dbReference type="EMBL" id="CP120733">
    <property type="protein sequence ID" value="WFD11414.1"/>
    <property type="molecule type" value="Genomic_DNA"/>
</dbReference>
<name>A0ABY8EHZ5_9FIRM</name>
<organism evidence="9 10">
    <name type="scientific">Tepidibacter hydrothermalis</name>
    <dbReference type="NCBI Taxonomy" id="3036126"/>
    <lineage>
        <taxon>Bacteria</taxon>
        <taxon>Bacillati</taxon>
        <taxon>Bacillota</taxon>
        <taxon>Clostridia</taxon>
        <taxon>Peptostreptococcales</taxon>
        <taxon>Peptostreptococcaceae</taxon>
        <taxon>Tepidibacter</taxon>
    </lineage>
</organism>
<evidence type="ECO:0000259" key="6">
    <source>
        <dbReference type="Pfam" id="PF02518"/>
    </source>
</evidence>
<protein>
    <recommendedName>
        <fullName evidence="2">histidine kinase</fullName>
        <ecNumber evidence="2">2.7.13.3</ecNumber>
    </recommendedName>
</protein>
<dbReference type="PANTHER" id="PTHR24421">
    <property type="entry name" value="NITRATE/NITRITE SENSOR PROTEIN NARX-RELATED"/>
    <property type="match status" value="1"/>
</dbReference>
<evidence type="ECO:0000256" key="1">
    <source>
        <dbReference type="ARBA" id="ARBA00000085"/>
    </source>
</evidence>
<dbReference type="InterPro" id="IPR050482">
    <property type="entry name" value="Sensor_HK_TwoCompSys"/>
</dbReference>
<dbReference type="GO" id="GO:0016301">
    <property type="term" value="F:kinase activity"/>
    <property type="evidence" value="ECO:0007669"/>
    <property type="project" value="UniProtKB-KW"/>
</dbReference>
<dbReference type="Gene3D" id="1.20.5.1930">
    <property type="match status" value="1"/>
</dbReference>
<keyword evidence="5" id="KW-0902">Two-component regulatory system</keyword>
<keyword evidence="10" id="KW-1185">Reference proteome</keyword>
<feature type="domain" description="Signal transduction histidine kinase subgroup 3 dimerisation and phosphoacceptor" evidence="8">
    <location>
        <begin position="179"/>
        <end position="245"/>
    </location>
</feature>
<evidence type="ECO:0000256" key="2">
    <source>
        <dbReference type="ARBA" id="ARBA00012438"/>
    </source>
</evidence>
<evidence type="ECO:0000256" key="4">
    <source>
        <dbReference type="ARBA" id="ARBA00022777"/>
    </source>
</evidence>
<dbReference type="Proteomes" id="UP001222800">
    <property type="component" value="Chromosome"/>
</dbReference>
<keyword evidence="4 9" id="KW-0418">Kinase</keyword>
<dbReference type="Pfam" id="PF05384">
    <property type="entry name" value="DegS"/>
    <property type="match status" value="1"/>
</dbReference>
<sequence>MNGEEMFVNFNEVFNKVIDTIKNSQNEVLSMYESVHNECEKMRIDLENFRIRVKVLIDEVEYLEKEEKNSKQRLASISKNFHNQTEEKIRQAYEDAKGIQVKLTLKREEEKNIIKSRNDLEIRLKKMNDILEKGELYMSKMKSVVDFLMGDLENVSQKMSSLEGKAQIGMKIIKSQEEERRRIVRDIHDGPAQSMASLVIKSEIMSRLLDKDIQLSRDELKNIKKILRNTLRDLRRIMYDLSPTSLDDLGLVPTIERAISDIEYEKDISIDLIVLNDTKIMHPLVRITTFRVIQESLNNICKHSKASNVKIKLDINEKRVAGLVEDNGIGFNVDYNNIIEGSLGVGFMRERASLLDGQLKIDSKIGEGTKVIFAFPNKEVNDEG</sequence>
<dbReference type="EC" id="2.7.13.3" evidence="2"/>
<dbReference type="Gene3D" id="3.30.565.10">
    <property type="entry name" value="Histidine kinase-like ATPase, C-terminal domain"/>
    <property type="match status" value="1"/>
</dbReference>
<dbReference type="InterPro" id="IPR003594">
    <property type="entry name" value="HATPase_dom"/>
</dbReference>
<evidence type="ECO:0000313" key="9">
    <source>
        <dbReference type="EMBL" id="WFD11414.1"/>
    </source>
</evidence>
<keyword evidence="3" id="KW-0808">Transferase</keyword>
<gene>
    <name evidence="9" type="ORF">P4S50_04875</name>
</gene>
<dbReference type="InterPro" id="IPR036890">
    <property type="entry name" value="HATPase_C_sf"/>
</dbReference>
<comment type="catalytic activity">
    <reaction evidence="1">
        <text>ATP + protein L-histidine = ADP + protein N-phospho-L-histidine.</text>
        <dbReference type="EC" id="2.7.13.3"/>
    </reaction>
</comment>
<reference evidence="9 10" key="1">
    <citation type="submission" date="2023-03" db="EMBL/GenBank/DDBJ databases">
        <title>Complete genome sequence of Tepidibacter sp. SWIR-1, isolated from a deep-sea hydrothermal vent.</title>
        <authorList>
            <person name="Li X."/>
        </authorList>
    </citation>
    <scope>NUCLEOTIDE SEQUENCE [LARGE SCALE GENOMIC DNA]</scope>
    <source>
        <strain evidence="9 10">SWIR-1</strain>
    </source>
</reference>
<evidence type="ECO:0000259" key="8">
    <source>
        <dbReference type="Pfam" id="PF07730"/>
    </source>
</evidence>
<evidence type="ECO:0000259" key="7">
    <source>
        <dbReference type="Pfam" id="PF05384"/>
    </source>
</evidence>
<dbReference type="InterPro" id="IPR008595">
    <property type="entry name" value="DegS"/>
</dbReference>
<accession>A0ABY8EHZ5</accession>
<dbReference type="Pfam" id="PF07730">
    <property type="entry name" value="HisKA_3"/>
    <property type="match status" value="1"/>
</dbReference>
<dbReference type="RefSeq" id="WP_277733463.1">
    <property type="nucleotide sequence ID" value="NZ_CP120733.1"/>
</dbReference>
<proteinExistence type="predicted"/>
<evidence type="ECO:0000256" key="5">
    <source>
        <dbReference type="ARBA" id="ARBA00023012"/>
    </source>
</evidence>
<evidence type="ECO:0000256" key="3">
    <source>
        <dbReference type="ARBA" id="ARBA00022679"/>
    </source>
</evidence>
<dbReference type="PANTHER" id="PTHR24421:SF55">
    <property type="entry name" value="SENSOR HISTIDINE KINASE YDFH"/>
    <property type="match status" value="1"/>
</dbReference>